<dbReference type="EMBL" id="VNJJ01000004">
    <property type="protein sequence ID" value="TVY01421.1"/>
    <property type="molecule type" value="Genomic_DNA"/>
</dbReference>
<dbReference type="OrthoDB" id="1631118at2"/>
<dbReference type="InterPro" id="IPR016024">
    <property type="entry name" value="ARM-type_fold"/>
</dbReference>
<dbReference type="Proteomes" id="UP000316330">
    <property type="component" value="Unassembled WGS sequence"/>
</dbReference>
<dbReference type="RefSeq" id="WP_144700725.1">
    <property type="nucleotide sequence ID" value="NZ_VNJJ01000004.1"/>
</dbReference>
<gene>
    <name evidence="1" type="ORF">FPZ45_09810</name>
</gene>
<reference evidence="1 2" key="1">
    <citation type="submission" date="2019-07" db="EMBL/GenBank/DDBJ databases">
        <authorList>
            <person name="Kim J."/>
        </authorList>
    </citation>
    <scope>NUCLEOTIDE SEQUENCE [LARGE SCALE GENOMIC DNA]</scope>
    <source>
        <strain evidence="1 2">G13</strain>
    </source>
</reference>
<dbReference type="SUPFAM" id="SSF48371">
    <property type="entry name" value="ARM repeat"/>
    <property type="match status" value="1"/>
</dbReference>
<name>A0A559JNH0_9BACL</name>
<accession>A0A559JNH0</accession>
<evidence type="ECO:0000313" key="2">
    <source>
        <dbReference type="Proteomes" id="UP000316330"/>
    </source>
</evidence>
<comment type="caution">
    <text evidence="1">The sequence shown here is derived from an EMBL/GenBank/DDBJ whole genome shotgun (WGS) entry which is preliminary data.</text>
</comment>
<organism evidence="1 2">
    <name type="scientific">Cohnella terricola</name>
    <dbReference type="NCBI Taxonomy" id="1289167"/>
    <lineage>
        <taxon>Bacteria</taxon>
        <taxon>Bacillati</taxon>
        <taxon>Bacillota</taxon>
        <taxon>Bacilli</taxon>
        <taxon>Bacillales</taxon>
        <taxon>Paenibacillaceae</taxon>
        <taxon>Cohnella</taxon>
    </lineage>
</organism>
<dbReference type="AlphaFoldDB" id="A0A559JNH0"/>
<proteinExistence type="predicted"/>
<protein>
    <submittedName>
        <fullName evidence="1">Uncharacterized protein</fullName>
    </submittedName>
</protein>
<sequence length="207" mass="23322">MNLYAIKPESLGIDRMKEFLKDNFVSIGYPGLGDLEKTSKEEIQGRLADVSEVKGYELVQSLEEIEMFVHRMQDGDYVLVPDSEFVYLGDVGDYFYVESSDSDDDGTCHRRGVTWLKSVPLYEMNAFVREWLAGSFGIAGYPFSTTRLEEWILPLLAGAEPNAAEPAATVDPDTIREALDILKQALRSEDPDRRERAAAAILRYARP</sequence>
<evidence type="ECO:0000313" key="1">
    <source>
        <dbReference type="EMBL" id="TVY01421.1"/>
    </source>
</evidence>
<keyword evidence="2" id="KW-1185">Reference proteome</keyword>